<dbReference type="InterPro" id="IPR023393">
    <property type="entry name" value="START-like_dom_sf"/>
</dbReference>
<dbReference type="CDD" id="cd07814">
    <property type="entry name" value="SRPBCC_CalC_Aha1-like"/>
    <property type="match status" value="1"/>
</dbReference>
<comment type="caution">
    <text evidence="3">The sequence shown here is derived from an EMBL/GenBank/DDBJ whole genome shotgun (WGS) entry which is preliminary data.</text>
</comment>
<evidence type="ECO:0000313" key="3">
    <source>
        <dbReference type="EMBL" id="OYD56599.1"/>
    </source>
</evidence>
<gene>
    <name evidence="3" type="ORF">CGZ90_16435</name>
</gene>
<dbReference type="Proteomes" id="UP000215059">
    <property type="component" value="Unassembled WGS sequence"/>
</dbReference>
<dbReference type="OrthoDB" id="2632836at2"/>
<protein>
    <recommendedName>
        <fullName evidence="2">Activator of Hsp90 ATPase homologue 1/2-like C-terminal domain-containing protein</fullName>
    </recommendedName>
</protein>
<dbReference type="Pfam" id="PF08327">
    <property type="entry name" value="AHSA1"/>
    <property type="match status" value="1"/>
</dbReference>
<evidence type="ECO:0000259" key="2">
    <source>
        <dbReference type="Pfam" id="PF08327"/>
    </source>
</evidence>
<proteinExistence type="inferred from homology"/>
<organism evidence="3 4">
    <name type="scientific">Fictibacillus aquaticus</name>
    <dbReference type="NCBI Taxonomy" id="2021314"/>
    <lineage>
        <taxon>Bacteria</taxon>
        <taxon>Bacillati</taxon>
        <taxon>Bacillota</taxon>
        <taxon>Bacilli</taxon>
        <taxon>Bacillales</taxon>
        <taxon>Fictibacillaceae</taxon>
        <taxon>Fictibacillus</taxon>
    </lineage>
</organism>
<name>A0A235F5T2_9BACL</name>
<reference evidence="3 4" key="1">
    <citation type="submission" date="2017-07" db="EMBL/GenBank/DDBJ databases">
        <title>Fictibacillus sp. nov. GDSW-R2A3 Genome sequencing and assembly.</title>
        <authorList>
            <person name="Mayilraj S."/>
        </authorList>
    </citation>
    <scope>NUCLEOTIDE SEQUENCE [LARGE SCALE GENOMIC DNA]</scope>
    <source>
        <strain evidence="3 4">GDSW-R2A3</strain>
    </source>
</reference>
<dbReference type="Gene3D" id="3.30.530.20">
    <property type="match status" value="1"/>
</dbReference>
<comment type="similarity">
    <text evidence="1">Belongs to the AHA1 family.</text>
</comment>
<dbReference type="InterPro" id="IPR013538">
    <property type="entry name" value="ASHA1/2-like_C"/>
</dbReference>
<keyword evidence="4" id="KW-1185">Reference proteome</keyword>
<sequence>MIIKGGCDMPVIHQKTYIKADKEFVYRTLTTAEGWNAWFTDDTSVELNGDGTGEIRLRWTNFGSEKKTIEDGGMILEAVPGKSFVFQWAPGESVTTISIQLESYKEGTRVMLTETGYSNSERDLAACIDCAAGWGEALTLLKIYLEHGIVYKDDLG</sequence>
<dbReference type="AlphaFoldDB" id="A0A235F5T2"/>
<evidence type="ECO:0000313" key="4">
    <source>
        <dbReference type="Proteomes" id="UP000215059"/>
    </source>
</evidence>
<dbReference type="EMBL" id="NOII01000011">
    <property type="protein sequence ID" value="OYD56599.1"/>
    <property type="molecule type" value="Genomic_DNA"/>
</dbReference>
<accession>A0A235F5T2</accession>
<dbReference type="SUPFAM" id="SSF55961">
    <property type="entry name" value="Bet v1-like"/>
    <property type="match status" value="1"/>
</dbReference>
<evidence type="ECO:0000256" key="1">
    <source>
        <dbReference type="ARBA" id="ARBA00006817"/>
    </source>
</evidence>
<feature type="domain" description="Activator of Hsp90 ATPase homologue 1/2-like C-terminal" evidence="2">
    <location>
        <begin position="20"/>
        <end position="146"/>
    </location>
</feature>